<organism evidence="1 2">
    <name type="scientific">Colocasia esculenta</name>
    <name type="common">Wild taro</name>
    <name type="synonym">Arum esculentum</name>
    <dbReference type="NCBI Taxonomy" id="4460"/>
    <lineage>
        <taxon>Eukaryota</taxon>
        <taxon>Viridiplantae</taxon>
        <taxon>Streptophyta</taxon>
        <taxon>Embryophyta</taxon>
        <taxon>Tracheophyta</taxon>
        <taxon>Spermatophyta</taxon>
        <taxon>Magnoliopsida</taxon>
        <taxon>Liliopsida</taxon>
        <taxon>Araceae</taxon>
        <taxon>Aroideae</taxon>
        <taxon>Colocasieae</taxon>
        <taxon>Colocasia</taxon>
    </lineage>
</organism>
<evidence type="ECO:0000313" key="1">
    <source>
        <dbReference type="EMBL" id="MQL95919.1"/>
    </source>
</evidence>
<dbReference type="Proteomes" id="UP000652761">
    <property type="component" value="Unassembled WGS sequence"/>
</dbReference>
<accession>A0A843VXP5</accession>
<gene>
    <name evidence="1" type="ORF">Taro_028585</name>
</gene>
<feature type="non-terminal residue" evidence="1">
    <location>
        <position position="1"/>
    </location>
</feature>
<proteinExistence type="predicted"/>
<comment type="caution">
    <text evidence="1">The sequence shown here is derived from an EMBL/GenBank/DDBJ whole genome shotgun (WGS) entry which is preliminary data.</text>
</comment>
<keyword evidence="2" id="KW-1185">Reference proteome</keyword>
<dbReference type="EMBL" id="NMUH01001853">
    <property type="protein sequence ID" value="MQL95919.1"/>
    <property type="molecule type" value="Genomic_DNA"/>
</dbReference>
<evidence type="ECO:0000313" key="2">
    <source>
        <dbReference type="Proteomes" id="UP000652761"/>
    </source>
</evidence>
<name>A0A843VXP5_COLES</name>
<sequence length="311" mass="33416">LVPPPSSSPVWPPCECATNLTVFIGSPRHSAPINNHVVTPGVHPPFHLHAFSSLTGACASSFPTTPSSVASMPLLRLDHRAANPPLPPLAPLPPLPTSTPVFICVPPVEDPGTGCPATATAATLLLPSSALSAPDRRTALTPPVPSTTALGCCLTGRLVGLTARSPLPPFPGFWSMEEPFKMWWNERRMWMLREAMSNLFAVIGFALKLEAQGQHVGLSRITRATWCARTRNTRPKPPAARVSARTHTSAACPSTELAAHHRVYISLQHCHHRLLKPSHLLPHARPAPILQLLPGRPCTGQACWVSTHFAI</sequence>
<dbReference type="AlphaFoldDB" id="A0A843VXP5"/>
<reference evidence="1" key="1">
    <citation type="submission" date="2017-07" db="EMBL/GenBank/DDBJ databases">
        <title>Taro Niue Genome Assembly and Annotation.</title>
        <authorList>
            <person name="Atibalentja N."/>
            <person name="Keating K."/>
            <person name="Fields C.J."/>
        </authorList>
    </citation>
    <scope>NUCLEOTIDE SEQUENCE</scope>
    <source>
        <strain evidence="1">Niue_2</strain>
        <tissue evidence="1">Leaf</tissue>
    </source>
</reference>
<protein>
    <submittedName>
        <fullName evidence="1">Uncharacterized protein</fullName>
    </submittedName>
</protein>